<evidence type="ECO:0000259" key="8">
    <source>
        <dbReference type="Pfam" id="PF00462"/>
    </source>
</evidence>
<dbReference type="OrthoDB" id="9795531at2"/>
<dbReference type="InterPro" id="IPR011900">
    <property type="entry name" value="GRX_bact"/>
</dbReference>
<keyword evidence="7" id="KW-0963">Cytoplasm</keyword>
<keyword evidence="3 7" id="KW-0813">Transport</keyword>
<comment type="similarity">
    <text evidence="2 7">Belongs to the glutaredoxin family.</text>
</comment>
<feature type="domain" description="Glutaredoxin" evidence="8">
    <location>
        <begin position="5"/>
        <end position="65"/>
    </location>
</feature>
<evidence type="ECO:0000313" key="9">
    <source>
        <dbReference type="EMBL" id="BAZ84235.1"/>
    </source>
</evidence>
<dbReference type="PROSITE" id="PS51354">
    <property type="entry name" value="GLUTAREDOXIN_2"/>
    <property type="match status" value="1"/>
</dbReference>
<dbReference type="AlphaFoldDB" id="A0A1Z4UYS6"/>
<dbReference type="Gene3D" id="3.40.30.10">
    <property type="entry name" value="Glutaredoxin"/>
    <property type="match status" value="1"/>
</dbReference>
<gene>
    <name evidence="9" type="ORF">NIES806_04190</name>
</gene>
<dbReference type="InterPro" id="IPR036249">
    <property type="entry name" value="Thioredoxin-like_sf"/>
</dbReference>
<keyword evidence="4 7" id="KW-0249">Electron transport</keyword>
<accession>A0A1Z4UYS6</accession>
<name>A0A1Z4UYS6_9CYAN</name>
<dbReference type="Pfam" id="PF00462">
    <property type="entry name" value="Glutaredoxin"/>
    <property type="match status" value="1"/>
</dbReference>
<comment type="function">
    <text evidence="1 7">Has a glutathione-disulfide oxidoreductase activity in the presence of NADPH and glutathione reductase. Reduces low molecular weight disulfides and proteins.</text>
</comment>
<evidence type="ECO:0000256" key="2">
    <source>
        <dbReference type="ARBA" id="ARBA00007787"/>
    </source>
</evidence>
<evidence type="ECO:0000256" key="5">
    <source>
        <dbReference type="ARBA" id="ARBA00023157"/>
    </source>
</evidence>
<dbReference type="InterPro" id="IPR011767">
    <property type="entry name" value="GLR_AS"/>
</dbReference>
<keyword evidence="5" id="KW-1015">Disulfide bond</keyword>
<evidence type="ECO:0000256" key="6">
    <source>
        <dbReference type="ARBA" id="ARBA00023284"/>
    </source>
</evidence>
<dbReference type="Proteomes" id="UP000218702">
    <property type="component" value="Chromosome"/>
</dbReference>
<evidence type="ECO:0000256" key="1">
    <source>
        <dbReference type="ARBA" id="ARBA00002549"/>
    </source>
</evidence>
<organism evidence="9 10">
    <name type="scientific">Dolichospermum compactum NIES-806</name>
    <dbReference type="NCBI Taxonomy" id="1973481"/>
    <lineage>
        <taxon>Bacteria</taxon>
        <taxon>Bacillati</taxon>
        <taxon>Cyanobacteriota</taxon>
        <taxon>Cyanophyceae</taxon>
        <taxon>Nostocales</taxon>
        <taxon>Aphanizomenonaceae</taxon>
        <taxon>Dolichospermum</taxon>
        <taxon>Dolichospermum compactum</taxon>
    </lineage>
</organism>
<dbReference type="RefSeq" id="WP_096663360.1">
    <property type="nucleotide sequence ID" value="NZ_AP018316.1"/>
</dbReference>
<evidence type="ECO:0000256" key="4">
    <source>
        <dbReference type="ARBA" id="ARBA00022982"/>
    </source>
</evidence>
<dbReference type="InterPro" id="IPR014025">
    <property type="entry name" value="Glutaredoxin_subgr"/>
</dbReference>
<dbReference type="GO" id="GO:0045454">
    <property type="term" value="P:cell redox homeostasis"/>
    <property type="evidence" value="ECO:0007669"/>
    <property type="project" value="InterPro"/>
</dbReference>
<reference evidence="9 10" key="1">
    <citation type="submission" date="2017-06" db="EMBL/GenBank/DDBJ databases">
        <title>Genome sequencing of cyanobaciteial culture collection at National Institute for Environmental Studies (NIES).</title>
        <authorList>
            <person name="Hirose Y."/>
            <person name="Shimura Y."/>
            <person name="Fujisawa T."/>
            <person name="Nakamura Y."/>
            <person name="Kawachi M."/>
        </authorList>
    </citation>
    <scope>NUCLEOTIDE SEQUENCE [LARGE SCALE GENOMIC DNA]</scope>
    <source>
        <strain evidence="9 10">NIES-806</strain>
    </source>
</reference>
<dbReference type="GO" id="GO:0005737">
    <property type="term" value="C:cytoplasm"/>
    <property type="evidence" value="ECO:0007669"/>
    <property type="project" value="TreeGrafter"/>
</dbReference>
<evidence type="ECO:0000256" key="3">
    <source>
        <dbReference type="ARBA" id="ARBA00022448"/>
    </source>
</evidence>
<keyword evidence="10" id="KW-1185">Reference proteome</keyword>
<dbReference type="PROSITE" id="PS00195">
    <property type="entry name" value="GLUTAREDOXIN_1"/>
    <property type="match status" value="1"/>
</dbReference>
<dbReference type="PANTHER" id="PTHR45694">
    <property type="entry name" value="GLUTAREDOXIN 2"/>
    <property type="match status" value="1"/>
</dbReference>
<dbReference type="SUPFAM" id="SSF52833">
    <property type="entry name" value="Thioredoxin-like"/>
    <property type="match status" value="1"/>
</dbReference>
<dbReference type="PANTHER" id="PTHR45694:SF18">
    <property type="entry name" value="GLUTAREDOXIN-1-RELATED"/>
    <property type="match status" value="1"/>
</dbReference>
<dbReference type="CDD" id="cd03418">
    <property type="entry name" value="GRX_GRXb_1_3_like"/>
    <property type="match status" value="1"/>
</dbReference>
<dbReference type="PRINTS" id="PR00160">
    <property type="entry name" value="GLUTAREDOXIN"/>
</dbReference>
<dbReference type="InterPro" id="IPR002109">
    <property type="entry name" value="Glutaredoxin"/>
</dbReference>
<evidence type="ECO:0000256" key="7">
    <source>
        <dbReference type="RuleBase" id="RU364065"/>
    </source>
</evidence>
<dbReference type="GO" id="GO:0034599">
    <property type="term" value="P:cellular response to oxidative stress"/>
    <property type="evidence" value="ECO:0007669"/>
    <property type="project" value="TreeGrafter"/>
</dbReference>
<dbReference type="KEGG" id="dcm:NIES806_04190"/>
<dbReference type="EMBL" id="AP018316">
    <property type="protein sequence ID" value="BAZ84235.1"/>
    <property type="molecule type" value="Genomic_DNA"/>
</dbReference>
<dbReference type="NCBIfam" id="TIGR02181">
    <property type="entry name" value="GRX_bact"/>
    <property type="match status" value="1"/>
</dbReference>
<proteinExistence type="inferred from homology"/>
<protein>
    <recommendedName>
        <fullName evidence="7">Glutaredoxin</fullName>
    </recommendedName>
</protein>
<dbReference type="GO" id="GO:0015038">
    <property type="term" value="F:glutathione disulfide oxidoreductase activity"/>
    <property type="evidence" value="ECO:0007669"/>
    <property type="project" value="UniProtKB-UniRule"/>
</dbReference>
<sequence>MAAKVEIYIWTTCPFCMRAKSLLKSKSVDFIEYNIDGDEIARDKMSQRANGKRSLPQIFINDVHIGGCDDIYALDRQGKLDEMLVS</sequence>
<dbReference type="FunFam" id="3.40.30.10:FF:000018">
    <property type="entry name" value="Glutaredoxin"/>
    <property type="match status" value="1"/>
</dbReference>
<keyword evidence="6 7" id="KW-0676">Redox-active center</keyword>
<evidence type="ECO:0000313" key="10">
    <source>
        <dbReference type="Proteomes" id="UP000218702"/>
    </source>
</evidence>